<gene>
    <name evidence="2" type="ORF">OsJ_18447</name>
</gene>
<dbReference type="AlphaFoldDB" id="B9FI39"/>
<sequence length="76" mass="8131">MAMFALATESARAAAAEDRRGADGIRRAEGSGGWRRRRDGHVARARCGAGEPDAGAGAGVLLRARRRRREGLRRCA</sequence>
<reference evidence="2" key="1">
    <citation type="journal article" date="2005" name="PLoS Biol.">
        <title>The genomes of Oryza sativa: a history of duplications.</title>
        <authorList>
            <person name="Yu J."/>
            <person name="Wang J."/>
            <person name="Lin W."/>
            <person name="Li S."/>
            <person name="Li H."/>
            <person name="Zhou J."/>
            <person name="Ni P."/>
            <person name="Dong W."/>
            <person name="Hu S."/>
            <person name="Zeng C."/>
            <person name="Zhang J."/>
            <person name="Zhang Y."/>
            <person name="Li R."/>
            <person name="Xu Z."/>
            <person name="Li S."/>
            <person name="Li X."/>
            <person name="Zheng H."/>
            <person name="Cong L."/>
            <person name="Lin L."/>
            <person name="Yin J."/>
            <person name="Geng J."/>
            <person name="Li G."/>
            <person name="Shi J."/>
            <person name="Liu J."/>
            <person name="Lv H."/>
            <person name="Li J."/>
            <person name="Wang J."/>
            <person name="Deng Y."/>
            <person name="Ran L."/>
            <person name="Shi X."/>
            <person name="Wang X."/>
            <person name="Wu Q."/>
            <person name="Li C."/>
            <person name="Ren X."/>
            <person name="Wang J."/>
            <person name="Wang X."/>
            <person name="Li D."/>
            <person name="Liu D."/>
            <person name="Zhang X."/>
            <person name="Ji Z."/>
            <person name="Zhao W."/>
            <person name="Sun Y."/>
            <person name="Zhang Z."/>
            <person name="Bao J."/>
            <person name="Han Y."/>
            <person name="Dong L."/>
            <person name="Ji J."/>
            <person name="Chen P."/>
            <person name="Wu S."/>
            <person name="Liu J."/>
            <person name="Xiao Y."/>
            <person name="Bu D."/>
            <person name="Tan J."/>
            <person name="Yang L."/>
            <person name="Ye C."/>
            <person name="Zhang J."/>
            <person name="Xu J."/>
            <person name="Zhou Y."/>
            <person name="Yu Y."/>
            <person name="Zhang B."/>
            <person name="Zhuang S."/>
            <person name="Wei H."/>
            <person name="Liu B."/>
            <person name="Lei M."/>
            <person name="Yu H."/>
            <person name="Li Y."/>
            <person name="Xu H."/>
            <person name="Wei S."/>
            <person name="He X."/>
            <person name="Fang L."/>
            <person name="Zhang Z."/>
            <person name="Zhang Y."/>
            <person name="Huang X."/>
            <person name="Su Z."/>
            <person name="Tong W."/>
            <person name="Li J."/>
            <person name="Tong Z."/>
            <person name="Li S."/>
            <person name="Ye J."/>
            <person name="Wang L."/>
            <person name="Fang L."/>
            <person name="Lei T."/>
            <person name="Chen C."/>
            <person name="Chen H."/>
            <person name="Xu Z."/>
            <person name="Li H."/>
            <person name="Huang H."/>
            <person name="Zhang F."/>
            <person name="Xu H."/>
            <person name="Li N."/>
            <person name="Zhao C."/>
            <person name="Li S."/>
            <person name="Dong L."/>
            <person name="Huang Y."/>
            <person name="Li L."/>
            <person name="Xi Y."/>
            <person name="Qi Q."/>
            <person name="Li W."/>
            <person name="Zhang B."/>
            <person name="Hu W."/>
            <person name="Zhang Y."/>
            <person name="Tian X."/>
            <person name="Jiao Y."/>
            <person name="Liang X."/>
            <person name="Jin J."/>
            <person name="Gao L."/>
            <person name="Zheng W."/>
            <person name="Hao B."/>
            <person name="Liu S."/>
            <person name="Wang W."/>
            <person name="Yuan L."/>
            <person name="Cao M."/>
            <person name="McDermott J."/>
            <person name="Samudrala R."/>
            <person name="Wang J."/>
            <person name="Wong G.K."/>
            <person name="Yang H."/>
        </authorList>
    </citation>
    <scope>NUCLEOTIDE SEQUENCE [LARGE SCALE GENOMIC DNA]</scope>
</reference>
<evidence type="ECO:0000256" key="1">
    <source>
        <dbReference type="SAM" id="MobiDB-lite"/>
    </source>
</evidence>
<protein>
    <submittedName>
        <fullName evidence="2">Uncharacterized protein</fullName>
    </submittedName>
</protein>
<feature type="compositionally biased region" description="Basic and acidic residues" evidence="1">
    <location>
        <begin position="15"/>
        <end position="29"/>
    </location>
</feature>
<feature type="region of interest" description="Disordered" evidence="1">
    <location>
        <begin position="15"/>
        <end position="39"/>
    </location>
</feature>
<evidence type="ECO:0000313" key="2">
    <source>
        <dbReference type="EMBL" id="EEE63630.1"/>
    </source>
</evidence>
<name>B9FI39_ORYSJ</name>
<reference evidence="2" key="2">
    <citation type="submission" date="2008-12" db="EMBL/GenBank/DDBJ databases">
        <title>Improved gene annotation of the rice (Oryza sativa) genomes.</title>
        <authorList>
            <person name="Wang J."/>
            <person name="Li R."/>
            <person name="Fan W."/>
            <person name="Huang Q."/>
            <person name="Zhang J."/>
            <person name="Zhou Y."/>
            <person name="Hu Y."/>
            <person name="Zi S."/>
            <person name="Li J."/>
            <person name="Ni P."/>
            <person name="Zheng H."/>
            <person name="Zhang Y."/>
            <person name="Zhao M."/>
            <person name="Hao Q."/>
            <person name="McDermott J."/>
            <person name="Samudrala R."/>
            <person name="Kristiansen K."/>
            <person name="Wong G.K.-S."/>
        </authorList>
    </citation>
    <scope>NUCLEOTIDE SEQUENCE</scope>
</reference>
<accession>B9FI39</accession>
<proteinExistence type="predicted"/>
<organism evidence="2">
    <name type="scientific">Oryza sativa subsp. japonica</name>
    <name type="common">Rice</name>
    <dbReference type="NCBI Taxonomy" id="39947"/>
    <lineage>
        <taxon>Eukaryota</taxon>
        <taxon>Viridiplantae</taxon>
        <taxon>Streptophyta</taxon>
        <taxon>Embryophyta</taxon>
        <taxon>Tracheophyta</taxon>
        <taxon>Spermatophyta</taxon>
        <taxon>Magnoliopsida</taxon>
        <taxon>Liliopsida</taxon>
        <taxon>Poales</taxon>
        <taxon>Poaceae</taxon>
        <taxon>BOP clade</taxon>
        <taxon>Oryzoideae</taxon>
        <taxon>Oryzeae</taxon>
        <taxon>Oryzinae</taxon>
        <taxon>Oryza</taxon>
        <taxon>Oryza sativa</taxon>
    </lineage>
</organism>
<dbReference type="Proteomes" id="UP000007752">
    <property type="component" value="Chromosome 5"/>
</dbReference>
<dbReference type="EMBL" id="CM000142">
    <property type="protein sequence ID" value="EEE63630.1"/>
    <property type="molecule type" value="Genomic_DNA"/>
</dbReference>